<gene>
    <name evidence="1" type="ORF">EV187_1452</name>
</gene>
<dbReference type="AlphaFoldDB" id="A0A4V2EZ99"/>
<dbReference type="EMBL" id="SGWY01000002">
    <property type="protein sequence ID" value="RZS65750.1"/>
    <property type="molecule type" value="Genomic_DNA"/>
</dbReference>
<reference evidence="1 2" key="1">
    <citation type="submission" date="2019-02" db="EMBL/GenBank/DDBJ databases">
        <title>Genomic Encyclopedia of Type Strains, Phase IV (KMG-IV): sequencing the most valuable type-strain genomes for metagenomic binning, comparative biology and taxonomic classification.</title>
        <authorList>
            <person name="Goeker M."/>
        </authorList>
    </citation>
    <scope>NUCLEOTIDE SEQUENCE [LARGE SCALE GENOMIC DNA]</scope>
    <source>
        <strain evidence="1 2">DSM 43045</strain>
    </source>
</reference>
<protein>
    <submittedName>
        <fullName evidence="1">Uncharacterized protein</fullName>
    </submittedName>
</protein>
<keyword evidence="2" id="KW-1185">Reference proteome</keyword>
<evidence type="ECO:0000313" key="2">
    <source>
        <dbReference type="Proteomes" id="UP000293289"/>
    </source>
</evidence>
<comment type="caution">
    <text evidence="1">The sequence shown here is derived from an EMBL/GenBank/DDBJ whole genome shotgun (WGS) entry which is preliminary data.</text>
</comment>
<evidence type="ECO:0000313" key="1">
    <source>
        <dbReference type="EMBL" id="RZS65750.1"/>
    </source>
</evidence>
<accession>A0A4V2EZ99</accession>
<dbReference type="Proteomes" id="UP000293289">
    <property type="component" value="Unassembled WGS sequence"/>
</dbReference>
<proteinExistence type="predicted"/>
<sequence length="88" mass="9748">MPRRATPPTMVSTQQLGAARMGDGTMSLARAFAAGGLAARRSDRRFRTTEAEIRDAERRVVERRSAAVVTPVRREYTERGRHAAPRPA</sequence>
<name>A0A4V2EZ99_9MICO</name>
<organism evidence="1 2">
    <name type="scientific">Agromyces ramosus</name>
    <dbReference type="NCBI Taxonomy" id="33879"/>
    <lineage>
        <taxon>Bacteria</taxon>
        <taxon>Bacillati</taxon>
        <taxon>Actinomycetota</taxon>
        <taxon>Actinomycetes</taxon>
        <taxon>Micrococcales</taxon>
        <taxon>Microbacteriaceae</taxon>
        <taxon>Agromyces</taxon>
    </lineage>
</organism>